<organism evidence="2 3">
    <name type="scientific">Cohnella rhizosphaerae</name>
    <dbReference type="NCBI Taxonomy" id="1457232"/>
    <lineage>
        <taxon>Bacteria</taxon>
        <taxon>Bacillati</taxon>
        <taxon>Bacillota</taxon>
        <taxon>Bacilli</taxon>
        <taxon>Bacillales</taxon>
        <taxon>Paenibacillaceae</taxon>
        <taxon>Cohnella</taxon>
    </lineage>
</organism>
<gene>
    <name evidence="2" type="ORF">OMP40_00970</name>
</gene>
<dbReference type="AlphaFoldDB" id="A0A9X4QRD7"/>
<sequence length="79" mass="9031">MTEGIKKNDAVKAFQPNAPVDHQRKQQTDDRLEHDRGDRKDRRIADAVHIILVGREDRPVIVEADEANRLGVAVPVRKR</sequence>
<feature type="region of interest" description="Disordered" evidence="1">
    <location>
        <begin position="1"/>
        <end position="40"/>
    </location>
</feature>
<evidence type="ECO:0000313" key="3">
    <source>
        <dbReference type="Proteomes" id="UP001153404"/>
    </source>
</evidence>
<comment type="caution">
    <text evidence="2">The sequence shown here is derived from an EMBL/GenBank/DDBJ whole genome shotgun (WGS) entry which is preliminary data.</text>
</comment>
<evidence type="ECO:0000313" key="2">
    <source>
        <dbReference type="EMBL" id="MDG0808139.1"/>
    </source>
</evidence>
<dbReference type="EMBL" id="JAPDIA010000001">
    <property type="protein sequence ID" value="MDG0808139.1"/>
    <property type="molecule type" value="Genomic_DNA"/>
</dbReference>
<evidence type="ECO:0000256" key="1">
    <source>
        <dbReference type="SAM" id="MobiDB-lite"/>
    </source>
</evidence>
<dbReference type="RefSeq" id="WP_277528421.1">
    <property type="nucleotide sequence ID" value="NZ_JAPDIA010000001.1"/>
</dbReference>
<protein>
    <submittedName>
        <fullName evidence="2">Uncharacterized protein</fullName>
    </submittedName>
</protein>
<accession>A0A9X4QRD7</accession>
<dbReference type="Proteomes" id="UP001153404">
    <property type="component" value="Unassembled WGS sequence"/>
</dbReference>
<proteinExistence type="predicted"/>
<feature type="compositionally biased region" description="Basic and acidic residues" evidence="1">
    <location>
        <begin position="1"/>
        <end position="10"/>
    </location>
</feature>
<keyword evidence="3" id="KW-1185">Reference proteome</keyword>
<name>A0A9X4QRD7_9BACL</name>
<reference evidence="2" key="1">
    <citation type="submission" date="2022-10" db="EMBL/GenBank/DDBJ databases">
        <title>Comparative genomic analysis of Cohnella hashimotonis sp. nov., isolated from the International Space Station.</title>
        <authorList>
            <person name="Simpson A."/>
            <person name="Venkateswaran K."/>
        </authorList>
    </citation>
    <scope>NUCLEOTIDE SEQUENCE</scope>
    <source>
        <strain evidence="2">DSM 28161</strain>
    </source>
</reference>
<feature type="compositionally biased region" description="Basic and acidic residues" evidence="1">
    <location>
        <begin position="21"/>
        <end position="40"/>
    </location>
</feature>